<proteinExistence type="predicted"/>
<organism evidence="1 2">
    <name type="scientific">Bacteroides salyersiae</name>
    <dbReference type="NCBI Taxonomy" id="291644"/>
    <lineage>
        <taxon>Bacteria</taxon>
        <taxon>Pseudomonadati</taxon>
        <taxon>Bacteroidota</taxon>
        <taxon>Bacteroidia</taxon>
        <taxon>Bacteroidales</taxon>
        <taxon>Bacteroidaceae</taxon>
        <taxon>Bacteroides</taxon>
    </lineage>
</organism>
<evidence type="ECO:0000313" key="2">
    <source>
        <dbReference type="Proteomes" id="UP000422221"/>
    </source>
</evidence>
<reference evidence="1 2" key="1">
    <citation type="journal article" date="2019" name="Nat. Med.">
        <title>A library of human gut bacterial isolates paired with longitudinal multiomics data enables mechanistic microbiome research.</title>
        <authorList>
            <person name="Poyet M."/>
            <person name="Groussin M."/>
            <person name="Gibbons S.M."/>
            <person name="Avila-Pacheco J."/>
            <person name="Jiang X."/>
            <person name="Kearney S.M."/>
            <person name="Perrotta A.R."/>
            <person name="Berdy B."/>
            <person name="Zhao S."/>
            <person name="Lieberman T.D."/>
            <person name="Swanson P.K."/>
            <person name="Smith M."/>
            <person name="Roesemann S."/>
            <person name="Alexander J.E."/>
            <person name="Rich S.A."/>
            <person name="Livny J."/>
            <person name="Vlamakis H."/>
            <person name="Clish C."/>
            <person name="Bullock K."/>
            <person name="Deik A."/>
            <person name="Scott J."/>
            <person name="Pierce K.A."/>
            <person name="Xavier R.J."/>
            <person name="Alm E.J."/>
        </authorList>
    </citation>
    <scope>NUCLEOTIDE SEQUENCE [LARGE SCALE GENOMIC DNA]</scope>
    <source>
        <strain evidence="1 2">BIOML-A10</strain>
    </source>
</reference>
<dbReference type="EMBL" id="VWMK01000004">
    <property type="protein sequence ID" value="KAA3767918.1"/>
    <property type="molecule type" value="Genomic_DNA"/>
</dbReference>
<dbReference type="AlphaFoldDB" id="A0A7J4XLT6"/>
<accession>A0A7J4XLT6</accession>
<evidence type="ECO:0000313" key="1">
    <source>
        <dbReference type="EMBL" id="KAA3767918.1"/>
    </source>
</evidence>
<protein>
    <submittedName>
        <fullName evidence="1">Uncharacterized protein</fullName>
    </submittedName>
</protein>
<comment type="caution">
    <text evidence="1">The sequence shown here is derived from an EMBL/GenBank/DDBJ whole genome shotgun (WGS) entry which is preliminary data.</text>
</comment>
<dbReference type="RefSeq" id="WP_130058423.1">
    <property type="nucleotide sequence ID" value="NZ_RCXT01000003.1"/>
</dbReference>
<name>A0A7J4XLT6_9BACE</name>
<dbReference type="Proteomes" id="UP000422221">
    <property type="component" value="Unassembled WGS sequence"/>
</dbReference>
<sequence>MNTKEFIEKIKSGEAKVLTVKVAKLLKGKRIAWMYFGYKGQNSVKEMTVGDIVTELDYNEAQPCDGFSSRAEYWRSFMTEKQLDEKKTTLLLLQADGKCPYINAHTKYSNFYNVPTFTCSDADREVYYVEI</sequence>
<gene>
    <name evidence="1" type="ORF">F3F73_05860</name>
</gene>